<feature type="compositionally biased region" description="Low complexity" evidence="1">
    <location>
        <begin position="102"/>
        <end position="115"/>
    </location>
</feature>
<reference evidence="2" key="1">
    <citation type="journal article" date="2019" name="bioRxiv">
        <title>The Genome of the Zebra Mussel, Dreissena polymorpha: A Resource for Invasive Species Research.</title>
        <authorList>
            <person name="McCartney M.A."/>
            <person name="Auch B."/>
            <person name="Kono T."/>
            <person name="Mallez S."/>
            <person name="Zhang Y."/>
            <person name="Obille A."/>
            <person name="Becker A."/>
            <person name="Abrahante J.E."/>
            <person name="Garbe J."/>
            <person name="Badalamenti J.P."/>
            <person name="Herman A."/>
            <person name="Mangelson H."/>
            <person name="Liachko I."/>
            <person name="Sullivan S."/>
            <person name="Sone E.D."/>
            <person name="Koren S."/>
            <person name="Silverstein K.A.T."/>
            <person name="Beckman K.B."/>
            <person name="Gohl D.M."/>
        </authorList>
    </citation>
    <scope>NUCLEOTIDE SEQUENCE</scope>
    <source>
        <strain evidence="2">Duluth1</strain>
        <tissue evidence="2">Whole animal</tissue>
    </source>
</reference>
<proteinExistence type="predicted"/>
<evidence type="ECO:0000256" key="1">
    <source>
        <dbReference type="SAM" id="MobiDB-lite"/>
    </source>
</evidence>
<organism evidence="2 3">
    <name type="scientific">Dreissena polymorpha</name>
    <name type="common">Zebra mussel</name>
    <name type="synonym">Mytilus polymorpha</name>
    <dbReference type="NCBI Taxonomy" id="45954"/>
    <lineage>
        <taxon>Eukaryota</taxon>
        <taxon>Metazoa</taxon>
        <taxon>Spiralia</taxon>
        <taxon>Lophotrochozoa</taxon>
        <taxon>Mollusca</taxon>
        <taxon>Bivalvia</taxon>
        <taxon>Autobranchia</taxon>
        <taxon>Heteroconchia</taxon>
        <taxon>Euheterodonta</taxon>
        <taxon>Imparidentia</taxon>
        <taxon>Neoheterodontei</taxon>
        <taxon>Myida</taxon>
        <taxon>Dreissenoidea</taxon>
        <taxon>Dreissenidae</taxon>
        <taxon>Dreissena</taxon>
    </lineage>
</organism>
<protein>
    <recommendedName>
        <fullName evidence="4">DUF3011 domain-containing protein</fullName>
    </recommendedName>
</protein>
<gene>
    <name evidence="2" type="ORF">DPMN_058348</name>
</gene>
<keyword evidence="3" id="KW-1185">Reference proteome</keyword>
<feature type="compositionally biased region" description="Basic residues" evidence="1">
    <location>
        <begin position="84"/>
        <end position="94"/>
    </location>
</feature>
<dbReference type="InterPro" id="IPR021381">
    <property type="entry name" value="DUF3011"/>
</dbReference>
<dbReference type="AlphaFoldDB" id="A0A9D4C1V6"/>
<accession>A0A9D4C1V6</accession>
<reference evidence="2" key="2">
    <citation type="submission" date="2020-11" db="EMBL/GenBank/DDBJ databases">
        <authorList>
            <person name="McCartney M.A."/>
            <person name="Auch B."/>
            <person name="Kono T."/>
            <person name="Mallez S."/>
            <person name="Becker A."/>
            <person name="Gohl D.M."/>
            <person name="Silverstein K.A.T."/>
            <person name="Koren S."/>
            <person name="Bechman K.B."/>
            <person name="Herman A."/>
            <person name="Abrahante J.E."/>
            <person name="Garbe J."/>
        </authorList>
    </citation>
    <scope>NUCLEOTIDE SEQUENCE</scope>
    <source>
        <strain evidence="2">Duluth1</strain>
        <tissue evidence="2">Whole animal</tissue>
    </source>
</reference>
<sequence length="188" mass="21019">MPERVIETMYAVAAETMYAMRPCMPERRVTGYGLVNRLVTVYARLRIIETVYAKAVRVCSCSNHVETVYAVAVETVYAVAAHSSSHHSSSHHSSSHHDTSKSSKASGTSEHSHSSSTKSRKYVTIDCDSWNFEYQVCNVPGAKSINNVRLTEQRSKSECKLNSSFGFDGDHIWVNKGCRGRFNVCYHS</sequence>
<feature type="region of interest" description="Disordered" evidence="1">
    <location>
        <begin position="84"/>
        <end position="115"/>
    </location>
</feature>
<evidence type="ECO:0000313" key="3">
    <source>
        <dbReference type="Proteomes" id="UP000828390"/>
    </source>
</evidence>
<dbReference type="Pfam" id="PF11218">
    <property type="entry name" value="DUF3011"/>
    <property type="match status" value="1"/>
</dbReference>
<name>A0A9D4C1V6_DREPO</name>
<dbReference type="EMBL" id="JAIWYP010000013">
    <property type="protein sequence ID" value="KAH3715636.1"/>
    <property type="molecule type" value="Genomic_DNA"/>
</dbReference>
<comment type="caution">
    <text evidence="2">The sequence shown here is derived from an EMBL/GenBank/DDBJ whole genome shotgun (WGS) entry which is preliminary data.</text>
</comment>
<evidence type="ECO:0000313" key="2">
    <source>
        <dbReference type="EMBL" id="KAH3715636.1"/>
    </source>
</evidence>
<dbReference type="Proteomes" id="UP000828390">
    <property type="component" value="Unassembled WGS sequence"/>
</dbReference>
<evidence type="ECO:0008006" key="4">
    <source>
        <dbReference type="Google" id="ProtNLM"/>
    </source>
</evidence>